<dbReference type="Pfam" id="PF00583">
    <property type="entry name" value="Acetyltransf_1"/>
    <property type="match status" value="2"/>
</dbReference>
<dbReference type="InterPro" id="IPR000182">
    <property type="entry name" value="GNAT_dom"/>
</dbReference>
<dbReference type="EMBL" id="FOKI01000007">
    <property type="protein sequence ID" value="SFA96396.1"/>
    <property type="molecule type" value="Genomic_DNA"/>
</dbReference>
<protein>
    <submittedName>
        <fullName evidence="2">Acetyltransferase (GNAT) domain-containing protein</fullName>
    </submittedName>
</protein>
<dbReference type="OrthoDB" id="95438at2"/>
<proteinExistence type="predicted"/>
<accession>A0A1I0X7K8</accession>
<keyword evidence="3" id="KW-1185">Reference proteome</keyword>
<dbReference type="STRING" id="84698.SAMN04488528_100797"/>
<dbReference type="InterPro" id="IPR016181">
    <property type="entry name" value="Acyl_CoA_acyltransferase"/>
</dbReference>
<dbReference type="CDD" id="cd04301">
    <property type="entry name" value="NAT_SF"/>
    <property type="match status" value="2"/>
</dbReference>
<feature type="domain" description="N-acetyltransferase" evidence="1">
    <location>
        <begin position="1"/>
        <end position="142"/>
    </location>
</feature>
<dbReference type="GO" id="GO:0016747">
    <property type="term" value="F:acyltransferase activity, transferring groups other than amino-acyl groups"/>
    <property type="evidence" value="ECO:0007669"/>
    <property type="project" value="InterPro"/>
</dbReference>
<evidence type="ECO:0000259" key="1">
    <source>
        <dbReference type="PROSITE" id="PS51186"/>
    </source>
</evidence>
<dbReference type="RefSeq" id="WP_090039797.1">
    <property type="nucleotide sequence ID" value="NZ_FOKI01000007.1"/>
</dbReference>
<gene>
    <name evidence="2" type="ORF">SAMN04488528_100797</name>
</gene>
<dbReference type="InterPro" id="IPR050276">
    <property type="entry name" value="MshD_Acetyltransferase"/>
</dbReference>
<name>A0A1I0X7K8_9CLOT</name>
<reference evidence="2 3" key="1">
    <citation type="submission" date="2016-10" db="EMBL/GenBank/DDBJ databases">
        <authorList>
            <person name="de Groot N.N."/>
        </authorList>
    </citation>
    <scope>NUCLEOTIDE SEQUENCE [LARGE SCALE GENOMIC DNA]</scope>
    <source>
        <strain evidence="2 3">DSM 12271</strain>
    </source>
</reference>
<evidence type="ECO:0000313" key="3">
    <source>
        <dbReference type="Proteomes" id="UP000198619"/>
    </source>
</evidence>
<dbReference type="PROSITE" id="PS51186">
    <property type="entry name" value="GNAT"/>
    <property type="match status" value="2"/>
</dbReference>
<dbReference type="Proteomes" id="UP000198619">
    <property type="component" value="Unassembled WGS sequence"/>
</dbReference>
<dbReference type="Gene3D" id="3.40.630.30">
    <property type="match status" value="2"/>
</dbReference>
<feature type="domain" description="N-acetyltransferase" evidence="1">
    <location>
        <begin position="139"/>
        <end position="277"/>
    </location>
</feature>
<dbReference type="AlphaFoldDB" id="A0A1I0X7K8"/>
<evidence type="ECO:0000313" key="2">
    <source>
        <dbReference type="EMBL" id="SFA96396.1"/>
    </source>
</evidence>
<dbReference type="SUPFAM" id="SSF55729">
    <property type="entry name" value="Acyl-CoA N-acyltransferases (Nat)"/>
    <property type="match status" value="2"/>
</dbReference>
<organism evidence="2 3">
    <name type="scientific">Clostridium frigidicarnis</name>
    <dbReference type="NCBI Taxonomy" id="84698"/>
    <lineage>
        <taxon>Bacteria</taxon>
        <taxon>Bacillati</taxon>
        <taxon>Bacillota</taxon>
        <taxon>Clostridia</taxon>
        <taxon>Eubacteriales</taxon>
        <taxon>Clostridiaceae</taxon>
        <taxon>Clostridium</taxon>
    </lineage>
</organism>
<dbReference type="PANTHER" id="PTHR43617">
    <property type="entry name" value="L-AMINO ACID N-ACETYLTRANSFERASE"/>
    <property type="match status" value="1"/>
</dbReference>
<sequence length="277" mass="32674">MIREVIKDDGYKIKELLSREVGDFDEANLEEKINSNIYGIVYEDNDSIQGFAALNMYNKKLKKVEILLYVAEAYRRRGIGKEVYLKILEYCNNENISNIILEVRTEKNDTSKFFINRGFEKWYSATEMDYNGGKVENDLKVVNYEEKYYEIYKNAYEDAFLEMRQALGFNPPRDCYTIEELGTMKDNIFMLLDNEDIIGAVRLHDNEIDDFFINQKYQGQGYGRKLFKFSISYYQKRNAEKIFLGVADWNVRGIKLYKSCGFVDTRKISAYRIKLSN</sequence>
<keyword evidence="2" id="KW-0808">Transferase</keyword>